<protein>
    <submittedName>
        <fullName evidence="3">Uncharacterized protein</fullName>
    </submittedName>
</protein>
<dbReference type="RefSeq" id="WP_203741663.1">
    <property type="nucleotide sequence ID" value="NZ_BAAAUC010000003.1"/>
</dbReference>
<dbReference type="InterPro" id="IPR013517">
    <property type="entry name" value="FG-GAP"/>
</dbReference>
<keyword evidence="4" id="KW-1185">Reference proteome</keyword>
<dbReference type="Proteomes" id="UP000619479">
    <property type="component" value="Unassembled WGS sequence"/>
</dbReference>
<dbReference type="InterPro" id="IPR038765">
    <property type="entry name" value="Papain-like_cys_pep_sf"/>
</dbReference>
<dbReference type="EMBL" id="BOMH01000026">
    <property type="protein sequence ID" value="GID65537.1"/>
    <property type="molecule type" value="Genomic_DNA"/>
</dbReference>
<accession>A0A919IJJ9</accession>
<organism evidence="3 4">
    <name type="scientific">Actinoplanes cyaneus</name>
    <dbReference type="NCBI Taxonomy" id="52696"/>
    <lineage>
        <taxon>Bacteria</taxon>
        <taxon>Bacillati</taxon>
        <taxon>Actinomycetota</taxon>
        <taxon>Actinomycetes</taxon>
        <taxon>Micromonosporales</taxon>
        <taxon>Micromonosporaceae</taxon>
        <taxon>Actinoplanes</taxon>
    </lineage>
</organism>
<evidence type="ECO:0000313" key="3">
    <source>
        <dbReference type="EMBL" id="GID65537.1"/>
    </source>
</evidence>
<feature type="signal peptide" evidence="2">
    <location>
        <begin position="1"/>
        <end position="28"/>
    </location>
</feature>
<dbReference type="Gene3D" id="2.20.25.650">
    <property type="entry name" value="Tachylectin-2-like"/>
    <property type="match status" value="1"/>
</dbReference>
<dbReference type="InterPro" id="IPR028994">
    <property type="entry name" value="Integrin_alpha_N"/>
</dbReference>
<reference evidence="3" key="1">
    <citation type="submission" date="2021-01" db="EMBL/GenBank/DDBJ databases">
        <title>Whole genome shotgun sequence of Actinoplanes cyaneus NBRC 14990.</title>
        <authorList>
            <person name="Komaki H."/>
            <person name="Tamura T."/>
        </authorList>
    </citation>
    <scope>NUCLEOTIDE SEQUENCE</scope>
    <source>
        <strain evidence="3">NBRC 14990</strain>
    </source>
</reference>
<evidence type="ECO:0000256" key="2">
    <source>
        <dbReference type="SAM" id="SignalP"/>
    </source>
</evidence>
<dbReference type="SUPFAM" id="SSF69318">
    <property type="entry name" value="Integrin alpha N-terminal domain"/>
    <property type="match status" value="1"/>
</dbReference>
<dbReference type="PANTHER" id="PTHR44103:SF1">
    <property type="entry name" value="PROPROTEIN CONVERTASE P"/>
    <property type="match status" value="1"/>
</dbReference>
<sequence>MTNTLFRSATIALAGLTATFTLSVPAQAAAGKDDTATPQATTARAAVSPGAAITRAEILARAQTWVSAQVPYSQTAYYGGYRTDCSGFVSMALKTNGSYWTGDLHQIGTPIAFTALQPGDYMNYHNPADPNDGSHVVLFDKWVGAVGGDFWIYEQVKPYTKHRKWSETSGRVLSNYKPMRYVNVQGGAAGGLAAGDVTGDGYADVIGRHPDGGLLLYPNAGAGAATPYGPNRVVGAGWQSFTTIRVADVTGDNKGDIVAVRNDGTLWLYPHGGDNNAPYSSGQLVGSGWADFRSVSVADANGDGKADILGVASDGSLVLYAHGGDNSAPYSSGRTVGSGWAGFTQVTADDVTGDGKADLVAAGADGSLRLYAHTGDNNAPYSTGALVGSGWQQFDRVHAADINGDQHADLLATRPDGTLWRYLNTGDNSHPYDSGTQIGTGWNSFA</sequence>
<dbReference type="Gene3D" id="3.90.1720.10">
    <property type="entry name" value="endopeptidase domain like (from Nostoc punctiforme)"/>
    <property type="match status" value="1"/>
</dbReference>
<proteinExistence type="predicted"/>
<evidence type="ECO:0000256" key="1">
    <source>
        <dbReference type="ARBA" id="ARBA00022729"/>
    </source>
</evidence>
<keyword evidence="1 2" id="KW-0732">Signal</keyword>
<dbReference type="Gene3D" id="2.115.10.10">
    <property type="entry name" value="Tachylectin 2"/>
    <property type="match status" value="1"/>
</dbReference>
<dbReference type="PANTHER" id="PTHR44103">
    <property type="entry name" value="PROPROTEIN CONVERTASE P"/>
    <property type="match status" value="1"/>
</dbReference>
<name>A0A919IJJ9_9ACTN</name>
<dbReference type="AlphaFoldDB" id="A0A919IJJ9"/>
<dbReference type="SUPFAM" id="SSF54001">
    <property type="entry name" value="Cysteine proteinases"/>
    <property type="match status" value="1"/>
</dbReference>
<feature type="chain" id="PRO_5037111529" evidence="2">
    <location>
        <begin position="29"/>
        <end position="446"/>
    </location>
</feature>
<comment type="caution">
    <text evidence="3">The sequence shown here is derived from an EMBL/GenBank/DDBJ whole genome shotgun (WGS) entry which is preliminary data.</text>
</comment>
<evidence type="ECO:0000313" key="4">
    <source>
        <dbReference type="Proteomes" id="UP000619479"/>
    </source>
</evidence>
<gene>
    <name evidence="3" type="ORF">Acy02nite_34180</name>
</gene>
<dbReference type="Pfam" id="PF13517">
    <property type="entry name" value="FG-GAP_3"/>
    <property type="match status" value="2"/>
</dbReference>